<protein>
    <submittedName>
        <fullName evidence="1">XRE family transcriptional regulator</fullName>
    </submittedName>
</protein>
<dbReference type="GO" id="GO:0003677">
    <property type="term" value="F:DNA binding"/>
    <property type="evidence" value="ECO:0007669"/>
    <property type="project" value="InterPro"/>
</dbReference>
<dbReference type="InterPro" id="IPR010982">
    <property type="entry name" value="Lambda_DNA-bd_dom_sf"/>
</dbReference>
<organism evidence="1 2">
    <name type="scientific">Scrofimicrobium canadense</name>
    <dbReference type="NCBI Taxonomy" id="2652290"/>
    <lineage>
        <taxon>Bacteria</taxon>
        <taxon>Bacillati</taxon>
        <taxon>Actinomycetota</taxon>
        <taxon>Actinomycetes</taxon>
        <taxon>Actinomycetales</taxon>
        <taxon>Actinomycetaceae</taxon>
        <taxon>Scrofimicrobium</taxon>
    </lineage>
</organism>
<keyword evidence="2" id="KW-1185">Reference proteome</keyword>
<comment type="caution">
    <text evidence="1">The sequence shown here is derived from an EMBL/GenBank/DDBJ whole genome shotgun (WGS) entry which is preliminary data.</text>
</comment>
<evidence type="ECO:0000313" key="2">
    <source>
        <dbReference type="Proteomes" id="UP000470875"/>
    </source>
</evidence>
<dbReference type="EMBL" id="VULO01000052">
    <property type="protein sequence ID" value="MSS85526.1"/>
    <property type="molecule type" value="Genomic_DNA"/>
</dbReference>
<dbReference type="AlphaFoldDB" id="A0A6N7WBD2"/>
<accession>A0A6N7WBD2</accession>
<proteinExistence type="predicted"/>
<reference evidence="1 2" key="1">
    <citation type="submission" date="2019-08" db="EMBL/GenBank/DDBJ databases">
        <title>In-depth cultivation of the pig gut microbiome towards novel bacterial diversity and tailored functional studies.</title>
        <authorList>
            <person name="Wylensek D."/>
            <person name="Hitch T.C.A."/>
            <person name="Clavel T."/>
        </authorList>
    </citation>
    <scope>NUCLEOTIDE SEQUENCE [LARGE SCALE GENOMIC DNA]</scope>
    <source>
        <strain evidence="1 2">WB03_NA08</strain>
    </source>
</reference>
<name>A0A6N7WBD2_9ACTO</name>
<evidence type="ECO:0000313" key="1">
    <source>
        <dbReference type="EMBL" id="MSS85526.1"/>
    </source>
</evidence>
<feature type="non-terminal residue" evidence="1">
    <location>
        <position position="1"/>
    </location>
</feature>
<gene>
    <name evidence="1" type="ORF">FYJ24_12465</name>
</gene>
<dbReference type="Proteomes" id="UP000470875">
    <property type="component" value="Unassembled WGS sequence"/>
</dbReference>
<dbReference type="Gene3D" id="1.10.260.40">
    <property type="entry name" value="lambda repressor-like DNA-binding domains"/>
    <property type="match status" value="1"/>
</dbReference>
<sequence length="28" mass="3036">IHLFSLDTLVNMVVAAGLHVEMRVLDAA</sequence>